<evidence type="ECO:0000256" key="3">
    <source>
        <dbReference type="SAM" id="MobiDB-lite"/>
    </source>
</evidence>
<organism evidence="4 5">
    <name type="scientific">Myodes glareolus</name>
    <name type="common">Bank vole</name>
    <name type="synonym">Clethrionomys glareolus</name>
    <dbReference type="NCBI Taxonomy" id="447135"/>
    <lineage>
        <taxon>Eukaryota</taxon>
        <taxon>Metazoa</taxon>
        <taxon>Chordata</taxon>
        <taxon>Craniata</taxon>
        <taxon>Vertebrata</taxon>
        <taxon>Euteleostomi</taxon>
        <taxon>Mammalia</taxon>
        <taxon>Eutheria</taxon>
        <taxon>Euarchontoglires</taxon>
        <taxon>Glires</taxon>
        <taxon>Rodentia</taxon>
        <taxon>Myomorpha</taxon>
        <taxon>Muroidea</taxon>
        <taxon>Cricetidae</taxon>
        <taxon>Arvicolinae</taxon>
        <taxon>Myodes</taxon>
    </lineage>
</organism>
<evidence type="ECO:0000256" key="2">
    <source>
        <dbReference type="RuleBase" id="RU003876"/>
    </source>
</evidence>
<keyword evidence="5" id="KW-1185">Reference proteome</keyword>
<dbReference type="AlphaFoldDB" id="A0AAW0HZH4"/>
<dbReference type="SUPFAM" id="SSF143113">
    <property type="entry name" value="NAP-like"/>
    <property type="match status" value="1"/>
</dbReference>
<dbReference type="FunFam" id="3.30.1120.90:FF:000002">
    <property type="entry name" value="Testis-specific Y-encoded-like protein 2"/>
    <property type="match status" value="1"/>
</dbReference>
<dbReference type="GO" id="GO:0006334">
    <property type="term" value="P:nucleosome assembly"/>
    <property type="evidence" value="ECO:0007669"/>
    <property type="project" value="InterPro"/>
</dbReference>
<feature type="compositionally biased region" description="Low complexity" evidence="3">
    <location>
        <begin position="27"/>
        <end position="47"/>
    </location>
</feature>
<feature type="region of interest" description="Disordered" evidence="3">
    <location>
        <begin position="1"/>
        <end position="89"/>
    </location>
</feature>
<dbReference type="Gene3D" id="3.30.1120.90">
    <property type="entry name" value="Nucleosome assembly protein"/>
    <property type="match status" value="1"/>
</dbReference>
<dbReference type="InterPro" id="IPR002164">
    <property type="entry name" value="NAP_family"/>
</dbReference>
<protein>
    <recommendedName>
        <fullName evidence="6">TSPY</fullName>
    </recommendedName>
</protein>
<dbReference type="GO" id="GO:0005634">
    <property type="term" value="C:nucleus"/>
    <property type="evidence" value="ECO:0007669"/>
    <property type="project" value="InterPro"/>
</dbReference>
<accession>A0AAW0HZH4</accession>
<evidence type="ECO:0000313" key="5">
    <source>
        <dbReference type="Proteomes" id="UP001488838"/>
    </source>
</evidence>
<evidence type="ECO:0000256" key="1">
    <source>
        <dbReference type="ARBA" id="ARBA00009947"/>
    </source>
</evidence>
<comment type="similarity">
    <text evidence="1 2">Belongs to the nucleosome assembly protein (NAP) family.</text>
</comment>
<reference evidence="4 5" key="1">
    <citation type="journal article" date="2023" name="bioRxiv">
        <title>Conserved and derived expression patterns and positive selection on dental genes reveal complex evolutionary context of ever-growing rodent molars.</title>
        <authorList>
            <person name="Calamari Z.T."/>
            <person name="Song A."/>
            <person name="Cohen E."/>
            <person name="Akter M."/>
            <person name="Roy R.D."/>
            <person name="Hallikas O."/>
            <person name="Christensen M.M."/>
            <person name="Li P."/>
            <person name="Marangoni P."/>
            <person name="Jernvall J."/>
            <person name="Klein O.D."/>
        </authorList>
    </citation>
    <scope>NUCLEOTIDE SEQUENCE [LARGE SCALE GENOMIC DNA]</scope>
    <source>
        <strain evidence="4">V071</strain>
    </source>
</reference>
<comment type="caution">
    <text evidence="4">The sequence shown here is derived from an EMBL/GenBank/DDBJ whole genome shotgun (WGS) entry which is preliminary data.</text>
</comment>
<dbReference type="Proteomes" id="UP001488838">
    <property type="component" value="Unassembled WGS sequence"/>
</dbReference>
<dbReference type="PANTHER" id="PTHR11875">
    <property type="entry name" value="TESTIS-SPECIFIC Y-ENCODED PROTEIN"/>
    <property type="match status" value="1"/>
</dbReference>
<proteinExistence type="inferred from homology"/>
<dbReference type="InterPro" id="IPR037231">
    <property type="entry name" value="NAP-like_sf"/>
</dbReference>
<dbReference type="Gene3D" id="1.20.5.1500">
    <property type="match status" value="1"/>
</dbReference>
<evidence type="ECO:0008006" key="6">
    <source>
        <dbReference type="Google" id="ProtNLM"/>
    </source>
</evidence>
<name>A0AAW0HZH4_MYOGA</name>
<gene>
    <name evidence="4" type="ORF">U0070_025038</name>
</gene>
<evidence type="ECO:0000313" key="4">
    <source>
        <dbReference type="EMBL" id="KAK7807406.1"/>
    </source>
</evidence>
<sequence length="335" mass="37198">MAGEGIGVLELAAHPPPGQEQDVRLVPASSAPGAGAHGSSDPAASPGTTLPAPENTGEAPTSSVLSPEGCMQGWGTQVGTGGKAQEVTTEEATVAAEKPVEVGEKLEWVAEAQANLGILDLGALIVDPLEAIQWELEVMSAQADGAYLPLERRFGRMRRLHLARRSFIIQNIPGFWVTAFLNHPQLSTMISPRDEDMLGYLMNLEVRELRHTRTGCKFKFLFGSNPYFQNEMIVKEYECRPSGRVVSMATRIRWHRGQEPPALVNRNRDTMRSFFSWFSQHSLAETDRVAQIIKDDLWPNPLQYYLLGQRPYRARPGFARWSPEALRRPYAFQSG</sequence>
<dbReference type="Pfam" id="PF00956">
    <property type="entry name" value="NAP"/>
    <property type="match status" value="1"/>
</dbReference>
<dbReference type="EMBL" id="JBBHLL010000272">
    <property type="protein sequence ID" value="KAK7807406.1"/>
    <property type="molecule type" value="Genomic_DNA"/>
</dbReference>